<reference evidence="3" key="1">
    <citation type="submission" date="2022-10" db="EMBL/GenBank/DDBJ databases">
        <title>Genome assembly of Pristionchus species.</title>
        <authorList>
            <person name="Yoshida K."/>
            <person name="Sommer R.J."/>
        </authorList>
    </citation>
    <scope>NUCLEOTIDE SEQUENCE [LARGE SCALE GENOMIC DNA]</scope>
    <source>
        <strain evidence="3">RS5460</strain>
    </source>
</reference>
<evidence type="ECO:0000313" key="3">
    <source>
        <dbReference type="Proteomes" id="UP001328107"/>
    </source>
</evidence>
<keyword evidence="3" id="KW-1185">Reference proteome</keyword>
<sequence>TSTFAQSHEAMAFLNRIFHGHDYDQTPPVHIIYPSREAYQIPIDYTGTGSSQWGHPQQQQQPWQGFPMGQQQQMQQGMGGPMQQMQHQDGGMMQQGGFPGPQMGFGGHPGMMQQGGFPGQQQMPMGFGAGPMMGGQQHQQQQNSGCPIHHHQGMPGGMPGEPHRMIIPGQHGVLVIEGPSEGFQQGGPQHLSMHQGQTGRF</sequence>
<protein>
    <submittedName>
        <fullName evidence="2">Uncharacterized protein</fullName>
    </submittedName>
</protein>
<name>A0AAN5CHU3_9BILA</name>
<dbReference type="AlphaFoldDB" id="A0AAN5CHU3"/>
<gene>
    <name evidence="2" type="ORF">PMAYCL1PPCAC_14830</name>
</gene>
<dbReference type="EMBL" id="BTRK01000004">
    <property type="protein sequence ID" value="GMR44635.1"/>
    <property type="molecule type" value="Genomic_DNA"/>
</dbReference>
<evidence type="ECO:0000256" key="1">
    <source>
        <dbReference type="SAM" id="MobiDB-lite"/>
    </source>
</evidence>
<comment type="caution">
    <text evidence="2">The sequence shown here is derived from an EMBL/GenBank/DDBJ whole genome shotgun (WGS) entry which is preliminary data.</text>
</comment>
<proteinExistence type="predicted"/>
<feature type="compositionally biased region" description="Polar residues" evidence="1">
    <location>
        <begin position="182"/>
        <end position="201"/>
    </location>
</feature>
<dbReference type="Proteomes" id="UP001328107">
    <property type="component" value="Unassembled WGS sequence"/>
</dbReference>
<evidence type="ECO:0000313" key="2">
    <source>
        <dbReference type="EMBL" id="GMR44635.1"/>
    </source>
</evidence>
<accession>A0AAN5CHU3</accession>
<organism evidence="2 3">
    <name type="scientific">Pristionchus mayeri</name>
    <dbReference type="NCBI Taxonomy" id="1317129"/>
    <lineage>
        <taxon>Eukaryota</taxon>
        <taxon>Metazoa</taxon>
        <taxon>Ecdysozoa</taxon>
        <taxon>Nematoda</taxon>
        <taxon>Chromadorea</taxon>
        <taxon>Rhabditida</taxon>
        <taxon>Rhabditina</taxon>
        <taxon>Diplogasteromorpha</taxon>
        <taxon>Diplogasteroidea</taxon>
        <taxon>Neodiplogasteridae</taxon>
        <taxon>Pristionchus</taxon>
    </lineage>
</organism>
<feature type="non-terminal residue" evidence="2">
    <location>
        <position position="1"/>
    </location>
</feature>
<feature type="region of interest" description="Disordered" evidence="1">
    <location>
        <begin position="181"/>
        <end position="201"/>
    </location>
</feature>